<dbReference type="CDD" id="cd14744">
    <property type="entry name" value="PAAR_CT_2"/>
    <property type="match status" value="1"/>
</dbReference>
<name>A0A8K0XY61_9ENTR</name>
<proteinExistence type="predicted"/>
<organism evidence="1 2">
    <name type="scientific">Tenebrionibacter intestinalis</name>
    <dbReference type="NCBI Taxonomy" id="2799638"/>
    <lineage>
        <taxon>Bacteria</taxon>
        <taxon>Pseudomonadati</taxon>
        <taxon>Pseudomonadota</taxon>
        <taxon>Gammaproteobacteria</taxon>
        <taxon>Enterobacterales</taxon>
        <taxon>Enterobacteriaceae</taxon>
        <taxon>Tenebrionibacter/Tenebrionicola group</taxon>
        <taxon>Tenebrionibacter</taxon>
    </lineage>
</organism>
<reference evidence="1" key="1">
    <citation type="submission" date="2021-01" db="EMBL/GenBank/DDBJ databases">
        <title>Intestinitalea alba gen. nov., sp. nov., a novel genus of the family Enterobacteriaceae, isolated from the gut of the plastic-eating mealworm Tenebrio molitor L.</title>
        <authorList>
            <person name="Yang Y."/>
        </authorList>
    </citation>
    <scope>NUCLEOTIDE SEQUENCE</scope>
    <source>
        <strain evidence="1">BIT-L3</strain>
    </source>
</reference>
<dbReference type="RefSeq" id="WP_238715359.1">
    <property type="nucleotide sequence ID" value="NZ_JAEPBH010000085.1"/>
</dbReference>
<dbReference type="Proteomes" id="UP000659047">
    <property type="component" value="Unassembled WGS sequence"/>
</dbReference>
<gene>
    <name evidence="1" type="ORF">JJB97_17440</name>
</gene>
<dbReference type="Pfam" id="PF05488">
    <property type="entry name" value="PAAR_motif"/>
    <property type="match status" value="1"/>
</dbReference>
<comment type="caution">
    <text evidence="1">The sequence shown here is derived from an EMBL/GenBank/DDBJ whole genome shotgun (WGS) entry which is preliminary data.</text>
</comment>
<dbReference type="Gene3D" id="2.60.200.60">
    <property type="match status" value="1"/>
</dbReference>
<dbReference type="EMBL" id="JAEPBH010000085">
    <property type="protein sequence ID" value="MBK4717061.1"/>
    <property type="molecule type" value="Genomic_DNA"/>
</dbReference>
<accession>A0A8K0XY61</accession>
<sequence>MRAFIQLGDTTDHGGKVITASGPEMYGKKVALVGDKVACPVPGHGVNAILPGGTRVLIGNKQAALHGFRTQCGCSLIASLGRAGEE</sequence>
<evidence type="ECO:0000313" key="2">
    <source>
        <dbReference type="Proteomes" id="UP000659047"/>
    </source>
</evidence>
<dbReference type="AlphaFoldDB" id="A0A8K0XY61"/>
<protein>
    <submittedName>
        <fullName evidence="1">PAAR domain-containing protein</fullName>
    </submittedName>
</protein>
<evidence type="ECO:0000313" key="1">
    <source>
        <dbReference type="EMBL" id="MBK4717061.1"/>
    </source>
</evidence>
<keyword evidence="2" id="KW-1185">Reference proteome</keyword>
<dbReference type="InterPro" id="IPR008727">
    <property type="entry name" value="PAAR_motif"/>
</dbReference>